<comment type="caution">
    <text evidence="2">The sequence shown here is derived from an EMBL/GenBank/DDBJ whole genome shotgun (WGS) entry which is preliminary data.</text>
</comment>
<sequence>MAGINRVSGLASGMDIDQIVSDLMKAQRMRLDRVIQDRQIWQWKQEDYRSLNASLLSLRNV</sequence>
<evidence type="ECO:0000313" key="3">
    <source>
        <dbReference type="Proteomes" id="UP000053326"/>
    </source>
</evidence>
<reference evidence="3" key="1">
    <citation type="journal article" date="2015" name="MBio">
        <title>Genome-Resolved Metagenomic Analysis Reveals Roles for Candidate Phyla and Other Microbial Community Members in Biogeochemical Transformations in Oil Reservoirs.</title>
        <authorList>
            <person name="Hu P."/>
            <person name="Tom L."/>
            <person name="Singh A."/>
            <person name="Thomas B.C."/>
            <person name="Baker B.J."/>
            <person name="Piceno Y.M."/>
            <person name="Andersen G.L."/>
            <person name="Banfield J.F."/>
        </authorList>
    </citation>
    <scope>NUCLEOTIDE SEQUENCE [LARGE SCALE GENOMIC DNA]</scope>
</reference>
<dbReference type="GO" id="GO:0009424">
    <property type="term" value="C:bacterial-type flagellum hook"/>
    <property type="evidence" value="ECO:0007669"/>
    <property type="project" value="InterPro"/>
</dbReference>
<keyword evidence="2" id="KW-0282">Flagellum</keyword>
<evidence type="ECO:0000313" key="2">
    <source>
        <dbReference type="EMBL" id="KUK35978.1"/>
    </source>
</evidence>
<accession>A0A117LB48</accession>
<proteinExistence type="predicted"/>
<dbReference type="AlphaFoldDB" id="A0A117LB48"/>
<keyword evidence="2" id="KW-0969">Cilium</keyword>
<dbReference type="Proteomes" id="UP000053326">
    <property type="component" value="Unassembled WGS sequence"/>
</dbReference>
<organism evidence="2 3">
    <name type="scientific">Thermacetogenium phaeum</name>
    <dbReference type="NCBI Taxonomy" id="85874"/>
    <lineage>
        <taxon>Bacteria</taxon>
        <taxon>Bacillati</taxon>
        <taxon>Bacillota</taxon>
        <taxon>Clostridia</taxon>
        <taxon>Thermoanaerobacterales</taxon>
        <taxon>Thermoanaerobacteraceae</taxon>
        <taxon>Thermacetogenium</taxon>
    </lineage>
</organism>
<name>A0A117LB48_9THEO</name>
<protein>
    <submittedName>
        <fullName evidence="2">Flagellar hook 2 domain-containing protein</fullName>
    </submittedName>
</protein>
<dbReference type="Pfam" id="PF02465">
    <property type="entry name" value="FliD_N"/>
    <property type="match status" value="1"/>
</dbReference>
<gene>
    <name evidence="2" type="ORF">XD66_1311</name>
</gene>
<feature type="domain" description="Flagellar hook-associated protein 2 N-terminal" evidence="1">
    <location>
        <begin position="12"/>
        <end position="60"/>
    </location>
</feature>
<feature type="non-terminal residue" evidence="2">
    <location>
        <position position="61"/>
    </location>
</feature>
<dbReference type="InterPro" id="IPR003481">
    <property type="entry name" value="FliD_N"/>
</dbReference>
<dbReference type="EMBL" id="LGFO01000198">
    <property type="protein sequence ID" value="KUK35978.1"/>
    <property type="molecule type" value="Genomic_DNA"/>
</dbReference>
<keyword evidence="2" id="KW-0966">Cell projection</keyword>
<evidence type="ECO:0000259" key="1">
    <source>
        <dbReference type="Pfam" id="PF02465"/>
    </source>
</evidence>